<dbReference type="CDD" id="cd02947">
    <property type="entry name" value="TRX_family"/>
    <property type="match status" value="1"/>
</dbReference>
<dbReference type="EMBL" id="QFPP01000006">
    <property type="protein sequence ID" value="PZQ78020.1"/>
    <property type="molecule type" value="Genomic_DNA"/>
</dbReference>
<comment type="caution">
    <text evidence="2">The sequence shown here is derived from an EMBL/GenBank/DDBJ whole genome shotgun (WGS) entry which is preliminary data.</text>
</comment>
<evidence type="ECO:0000313" key="2">
    <source>
        <dbReference type="EMBL" id="PZQ78020.1"/>
    </source>
</evidence>
<organism evidence="2 3">
    <name type="scientific">Variovorax paradoxus</name>
    <dbReference type="NCBI Taxonomy" id="34073"/>
    <lineage>
        <taxon>Bacteria</taxon>
        <taxon>Pseudomonadati</taxon>
        <taxon>Pseudomonadota</taxon>
        <taxon>Betaproteobacteria</taxon>
        <taxon>Burkholderiales</taxon>
        <taxon>Comamonadaceae</taxon>
        <taxon>Variovorax</taxon>
    </lineage>
</organism>
<accession>A0A2W5STD7</accession>
<dbReference type="AlphaFoldDB" id="A0A2W5STD7"/>
<sequence length="82" mass="9032">MKKMTLLSANWCGPCGVIKECIGRNEYQVEVIDIDKDPAAAREFGIRGIPTLVVFTDEKPELVTGVHNILVKMQEVSNAQTA</sequence>
<dbReference type="Gene3D" id="3.40.30.10">
    <property type="entry name" value="Glutaredoxin"/>
    <property type="match status" value="1"/>
</dbReference>
<protein>
    <submittedName>
        <fullName evidence="2">Thioredoxin</fullName>
    </submittedName>
</protein>
<dbReference type="Proteomes" id="UP000249135">
    <property type="component" value="Unassembled WGS sequence"/>
</dbReference>
<dbReference type="Pfam" id="PF00085">
    <property type="entry name" value="Thioredoxin"/>
    <property type="match status" value="1"/>
</dbReference>
<reference evidence="2 3" key="1">
    <citation type="submission" date="2017-08" db="EMBL/GenBank/DDBJ databases">
        <title>Infants hospitalized years apart are colonized by the same room-sourced microbial strains.</title>
        <authorList>
            <person name="Brooks B."/>
            <person name="Olm M.R."/>
            <person name="Firek B.A."/>
            <person name="Baker R."/>
            <person name="Thomas B.C."/>
            <person name="Morowitz M.J."/>
            <person name="Banfield J.F."/>
        </authorList>
    </citation>
    <scope>NUCLEOTIDE SEQUENCE [LARGE SCALE GENOMIC DNA]</scope>
    <source>
        <strain evidence="2">S2_005_003_R2_41</strain>
    </source>
</reference>
<gene>
    <name evidence="2" type="ORF">DI563_01655</name>
</gene>
<proteinExistence type="predicted"/>
<dbReference type="InterPro" id="IPR036249">
    <property type="entry name" value="Thioredoxin-like_sf"/>
</dbReference>
<dbReference type="InterPro" id="IPR013766">
    <property type="entry name" value="Thioredoxin_domain"/>
</dbReference>
<evidence type="ECO:0000259" key="1">
    <source>
        <dbReference type="Pfam" id="PF00085"/>
    </source>
</evidence>
<feature type="domain" description="Thioredoxin" evidence="1">
    <location>
        <begin position="8"/>
        <end position="62"/>
    </location>
</feature>
<name>A0A2W5STD7_VARPD</name>
<dbReference type="SUPFAM" id="SSF52833">
    <property type="entry name" value="Thioredoxin-like"/>
    <property type="match status" value="1"/>
</dbReference>
<evidence type="ECO:0000313" key="3">
    <source>
        <dbReference type="Proteomes" id="UP000249135"/>
    </source>
</evidence>